<dbReference type="InterPro" id="IPR007527">
    <property type="entry name" value="Znf_SWIM"/>
</dbReference>
<keyword evidence="6" id="KW-0539">Nucleus</keyword>
<feature type="compositionally biased region" description="Polar residues" evidence="7">
    <location>
        <begin position="399"/>
        <end position="409"/>
    </location>
</feature>
<dbReference type="PROSITE" id="PS50966">
    <property type="entry name" value="ZF_SWIM"/>
    <property type="match status" value="1"/>
</dbReference>
<dbReference type="GO" id="GO:0008270">
    <property type="term" value="F:zinc ion binding"/>
    <property type="evidence" value="ECO:0007669"/>
    <property type="project" value="UniProtKB-UniRule"/>
</dbReference>
<dbReference type="InterPro" id="IPR001878">
    <property type="entry name" value="Znf_CCHC"/>
</dbReference>
<name>F2ED42_HORVV</name>
<evidence type="ECO:0000256" key="4">
    <source>
        <dbReference type="ARBA" id="ARBA00022833"/>
    </source>
</evidence>
<keyword evidence="3 5" id="KW-0863">Zinc-finger</keyword>
<evidence type="ECO:0000313" key="9">
    <source>
        <dbReference type="EMBL" id="BAK05264.1"/>
    </source>
</evidence>
<keyword evidence="4 6" id="KW-0862">Zinc</keyword>
<comment type="subcellular location">
    <subcellularLocation>
        <location evidence="6">Nucleus</location>
    </subcellularLocation>
</comment>
<evidence type="ECO:0000256" key="6">
    <source>
        <dbReference type="RuleBase" id="RU367018"/>
    </source>
</evidence>
<feature type="region of interest" description="Disordered" evidence="7">
    <location>
        <begin position="433"/>
        <end position="456"/>
    </location>
</feature>
<evidence type="ECO:0000256" key="1">
    <source>
        <dbReference type="ARBA" id="ARBA00005889"/>
    </source>
</evidence>
<evidence type="ECO:0000256" key="7">
    <source>
        <dbReference type="SAM" id="MobiDB-lite"/>
    </source>
</evidence>
<evidence type="ECO:0000256" key="3">
    <source>
        <dbReference type="ARBA" id="ARBA00022771"/>
    </source>
</evidence>
<organism evidence="9">
    <name type="scientific">Hordeum vulgare subsp. vulgare</name>
    <name type="common">Domesticated barley</name>
    <dbReference type="NCBI Taxonomy" id="112509"/>
    <lineage>
        <taxon>Eukaryota</taxon>
        <taxon>Viridiplantae</taxon>
        <taxon>Streptophyta</taxon>
        <taxon>Embryophyta</taxon>
        <taxon>Tracheophyta</taxon>
        <taxon>Spermatophyta</taxon>
        <taxon>Magnoliopsida</taxon>
        <taxon>Liliopsida</taxon>
        <taxon>Poales</taxon>
        <taxon>Poaceae</taxon>
        <taxon>BOP clade</taxon>
        <taxon>Pooideae</taxon>
        <taxon>Triticodae</taxon>
        <taxon>Triticeae</taxon>
        <taxon>Hordeinae</taxon>
        <taxon>Hordeum</taxon>
    </lineage>
</organism>
<evidence type="ECO:0000256" key="2">
    <source>
        <dbReference type="ARBA" id="ARBA00022723"/>
    </source>
</evidence>
<dbReference type="Gene3D" id="4.10.60.10">
    <property type="entry name" value="Zinc finger, CCHC-type"/>
    <property type="match status" value="1"/>
</dbReference>
<sequence length="520" mass="59076">MDIRRVYKDQARAMEKAIEVVYPNSTHTWCKWHVLKKAKENLGSHYTKKSDFRAEFHKLVHEMLTVDEFEDGWAALLDKYSLKNNPYLTQIYETRHKWAKPYFASKFCVTHTSTGRSESANHMLKQYVLPSCSMNLFVRQYIKLQFDREQEEGFQDKRTRLSGAVLKVNTPLEVHASKIYTRKMFEIFGGIIYESGRYDVEEIIKNKKYIVTHQKSEEREKWFKCRFEVNASDNLGFFSCICGLFEHMGMLCCHSLQVMTLLRLKEISPRHILKRWSVHGRDNLPAHLKHYQQDMGPPDAPTFRHSALYVTALEVANMGDRNPESFEFMMSGLLELRTRGVAVCAPKDGLGVVEQQVSNNGVSGANLLDGKSGCSMRSVKGNRSKSKDAVSVSVHPPVSQASEGSCANGASYNSDYSEAGSRLMMNGEQDLLAPERNKKHGWPTTSRDKDPYEKESGKRSRFCSICRGKGHKSSTCPDRGDTLKKERKIATCGRCGVPGHRRTTCSKPLLSMMAGVPSTH</sequence>
<dbReference type="InterPro" id="IPR031052">
    <property type="entry name" value="FHY3/FAR1"/>
</dbReference>
<evidence type="ECO:0000259" key="8">
    <source>
        <dbReference type="PROSITE" id="PS50966"/>
    </source>
</evidence>
<proteinExistence type="evidence at transcript level"/>
<evidence type="ECO:0000256" key="5">
    <source>
        <dbReference type="PROSITE-ProRule" id="PRU00325"/>
    </source>
</evidence>
<dbReference type="GO" id="GO:0006355">
    <property type="term" value="P:regulation of DNA-templated transcription"/>
    <property type="evidence" value="ECO:0007669"/>
    <property type="project" value="UniProtKB-UniRule"/>
</dbReference>
<dbReference type="GO" id="GO:0005634">
    <property type="term" value="C:nucleus"/>
    <property type="evidence" value="ECO:0007669"/>
    <property type="project" value="UniProtKB-SubCell"/>
</dbReference>
<comment type="similarity">
    <text evidence="1 6">Belongs to the FHY3/FAR1 family.</text>
</comment>
<keyword evidence="2 6" id="KW-0479">Metal-binding</keyword>
<dbReference type="EMBL" id="AK374067">
    <property type="protein sequence ID" value="BAK05264.1"/>
    <property type="molecule type" value="mRNA"/>
</dbReference>
<comment type="function">
    <text evidence="6">Putative transcription activator involved in regulating light control of development.</text>
</comment>
<dbReference type="InterPro" id="IPR006564">
    <property type="entry name" value="Znf_PMZ"/>
</dbReference>
<feature type="compositionally biased region" description="Basic and acidic residues" evidence="7">
    <location>
        <begin position="446"/>
        <end position="456"/>
    </location>
</feature>
<dbReference type="PANTHER" id="PTHR31669:SF307">
    <property type="entry name" value="PROTEIN FAR1-RELATED SEQUENCE"/>
    <property type="match status" value="1"/>
</dbReference>
<dbReference type="PANTHER" id="PTHR31669">
    <property type="entry name" value="PROTEIN FAR1-RELATED SEQUENCE 10-RELATED"/>
    <property type="match status" value="1"/>
</dbReference>
<feature type="region of interest" description="Disordered" evidence="7">
    <location>
        <begin position="370"/>
        <end position="409"/>
    </location>
</feature>
<protein>
    <recommendedName>
        <fullName evidence="6">Protein FAR1-RELATED SEQUENCE</fullName>
    </recommendedName>
</protein>
<dbReference type="GO" id="GO:0003676">
    <property type="term" value="F:nucleic acid binding"/>
    <property type="evidence" value="ECO:0007669"/>
    <property type="project" value="InterPro"/>
</dbReference>
<reference evidence="9" key="1">
    <citation type="journal article" date="2011" name="Plant Physiol.">
        <title>Comprehensive sequence analysis of 24,783 barley full-length cDNAs derived from 12 clone libraries.</title>
        <authorList>
            <person name="Matsumoto T."/>
            <person name="Tanaka T."/>
            <person name="Sakai H."/>
            <person name="Amano N."/>
            <person name="Kanamori H."/>
            <person name="Kurita K."/>
            <person name="Kikuta A."/>
            <person name="Kamiya K."/>
            <person name="Yamamoto M."/>
            <person name="Ikawa H."/>
            <person name="Fujii N."/>
            <person name="Hori K."/>
            <person name="Itoh T."/>
            <person name="Sato K."/>
        </authorList>
    </citation>
    <scope>NUCLEOTIDE SEQUENCE</scope>
    <source>
        <tissue evidence="9">Seed</tissue>
    </source>
</reference>
<accession>F2ED42</accession>
<dbReference type="AlphaFoldDB" id="F2ED42"/>
<feature type="domain" description="SWIM-type" evidence="8">
    <location>
        <begin position="227"/>
        <end position="263"/>
    </location>
</feature>
<dbReference type="SMART" id="SM00575">
    <property type="entry name" value="ZnF_PMZ"/>
    <property type="match status" value="1"/>
</dbReference>
<dbReference type="SMART" id="SM00343">
    <property type="entry name" value="ZnF_C2HC"/>
    <property type="match status" value="2"/>
</dbReference>